<evidence type="ECO:0000313" key="3">
    <source>
        <dbReference type="EMBL" id="SDW32576.1"/>
    </source>
</evidence>
<dbReference type="AlphaFoldDB" id="A0A1H2SLS6"/>
<evidence type="ECO:0000313" key="4">
    <source>
        <dbReference type="Proteomes" id="UP000198816"/>
    </source>
</evidence>
<evidence type="ECO:0000256" key="1">
    <source>
        <dbReference type="SAM" id="Phobius"/>
    </source>
</evidence>
<dbReference type="STRING" id="1058.SAMN05421783_10342"/>
<name>A0A1H2SLS6_THIRO</name>
<proteinExistence type="predicted"/>
<keyword evidence="1" id="KW-1133">Transmembrane helix</keyword>
<sequence>MSDELRQRISELQDGALDSAGTARLVDAVTRDPDLRGTWERYHAIGSAIRGESVQRSYRGVADAVRERIAHEPVVFAPRGRNVERSKPKRPIAGIALAAAAAFLAVFVAPSLFDGVGSLPNVPATAPTFAAQPAAVVIPAKRWDLDHPELANKLDLYLVTHQETAPTTGAKGMLPYATFVGYEAGR</sequence>
<dbReference type="InterPro" id="IPR052383">
    <property type="entry name" value="Anti-sigma-E_RseA-like"/>
</dbReference>
<dbReference type="Gene3D" id="1.10.10.880">
    <property type="entry name" value="Anti sigma-E protein RseA, N-terminal domain"/>
    <property type="match status" value="1"/>
</dbReference>
<dbReference type="Proteomes" id="UP000198816">
    <property type="component" value="Unassembled WGS sequence"/>
</dbReference>
<dbReference type="OrthoDB" id="5298512at2"/>
<dbReference type="CDD" id="cd16328">
    <property type="entry name" value="RseA_N"/>
    <property type="match status" value="1"/>
</dbReference>
<keyword evidence="4" id="KW-1185">Reference proteome</keyword>
<dbReference type="EMBL" id="FNNZ01000003">
    <property type="protein sequence ID" value="SDW32576.1"/>
    <property type="molecule type" value="Genomic_DNA"/>
</dbReference>
<evidence type="ECO:0000259" key="2">
    <source>
        <dbReference type="Pfam" id="PF03872"/>
    </source>
</evidence>
<dbReference type="SUPFAM" id="SSF89069">
    <property type="entry name" value="N-terminal, cytoplasmic domain of anti-sigmaE factor RseA"/>
    <property type="match status" value="1"/>
</dbReference>
<keyword evidence="1" id="KW-0812">Transmembrane</keyword>
<keyword evidence="1" id="KW-0472">Membrane</keyword>
<accession>A0A1H2SLS6</accession>
<dbReference type="InterPro" id="IPR036147">
    <property type="entry name" value="Anti-sigma_E_RseA_N_sf"/>
</dbReference>
<protein>
    <submittedName>
        <fullName evidence="3">Sigma-E factor negative regulatory protein RseA</fullName>
    </submittedName>
</protein>
<reference evidence="4" key="1">
    <citation type="submission" date="2016-10" db="EMBL/GenBank/DDBJ databases">
        <authorList>
            <person name="Varghese N."/>
            <person name="Submissions S."/>
        </authorList>
    </citation>
    <scope>NUCLEOTIDE SEQUENCE [LARGE SCALE GENOMIC DNA]</scope>
    <source>
        <strain evidence="4">DSM 217</strain>
    </source>
</reference>
<dbReference type="PANTHER" id="PTHR38104">
    <property type="match status" value="1"/>
</dbReference>
<dbReference type="InterPro" id="IPR005572">
    <property type="entry name" value="Anti-sigma_E_RseA_N"/>
</dbReference>
<feature type="transmembrane region" description="Helical" evidence="1">
    <location>
        <begin position="91"/>
        <end position="113"/>
    </location>
</feature>
<feature type="domain" description="Anti sigma-E protein RseA N-terminal" evidence="2">
    <location>
        <begin position="8"/>
        <end position="88"/>
    </location>
</feature>
<dbReference type="GO" id="GO:0016989">
    <property type="term" value="F:sigma factor antagonist activity"/>
    <property type="evidence" value="ECO:0007669"/>
    <property type="project" value="InterPro"/>
</dbReference>
<gene>
    <name evidence="3" type="ORF">SAMN05421783_10342</name>
</gene>
<dbReference type="RefSeq" id="WP_093028979.1">
    <property type="nucleotide sequence ID" value="NZ_FNNZ01000003.1"/>
</dbReference>
<organism evidence="3 4">
    <name type="scientific">Thiocapsa roseopersicina</name>
    <dbReference type="NCBI Taxonomy" id="1058"/>
    <lineage>
        <taxon>Bacteria</taxon>
        <taxon>Pseudomonadati</taxon>
        <taxon>Pseudomonadota</taxon>
        <taxon>Gammaproteobacteria</taxon>
        <taxon>Chromatiales</taxon>
        <taxon>Chromatiaceae</taxon>
        <taxon>Thiocapsa</taxon>
    </lineage>
</organism>
<dbReference type="Pfam" id="PF03872">
    <property type="entry name" value="RseA_N"/>
    <property type="match status" value="1"/>
</dbReference>
<dbReference type="PANTHER" id="PTHR38104:SF1">
    <property type="entry name" value="ANTI-SIGMA-E FACTOR RSEA"/>
    <property type="match status" value="1"/>
</dbReference>